<name>A0ABR2WQK1_9FUNG</name>
<proteinExistence type="predicted"/>
<keyword evidence="2" id="KW-0812">Transmembrane</keyword>
<evidence type="ECO:0000313" key="4">
    <source>
        <dbReference type="Proteomes" id="UP001479436"/>
    </source>
</evidence>
<dbReference type="Proteomes" id="UP001479436">
    <property type="component" value="Unassembled WGS sequence"/>
</dbReference>
<evidence type="ECO:0000256" key="1">
    <source>
        <dbReference type="SAM" id="MobiDB-lite"/>
    </source>
</evidence>
<feature type="region of interest" description="Disordered" evidence="1">
    <location>
        <begin position="317"/>
        <end position="363"/>
    </location>
</feature>
<keyword evidence="2" id="KW-1133">Transmembrane helix</keyword>
<accession>A0ABR2WQK1</accession>
<protein>
    <submittedName>
        <fullName evidence="3">Uncharacterized protein</fullName>
    </submittedName>
</protein>
<dbReference type="EMBL" id="JASJQH010000556">
    <property type="protein sequence ID" value="KAK9763789.1"/>
    <property type="molecule type" value="Genomic_DNA"/>
</dbReference>
<comment type="caution">
    <text evidence="3">The sequence shown here is derived from an EMBL/GenBank/DDBJ whole genome shotgun (WGS) entry which is preliminary data.</text>
</comment>
<feature type="compositionally biased region" description="Polar residues" evidence="1">
    <location>
        <begin position="317"/>
        <end position="342"/>
    </location>
</feature>
<gene>
    <name evidence="3" type="ORF">K7432_009227</name>
</gene>
<feature type="compositionally biased region" description="Low complexity" evidence="1">
    <location>
        <begin position="343"/>
        <end position="358"/>
    </location>
</feature>
<keyword evidence="4" id="KW-1185">Reference proteome</keyword>
<sequence>MPPLVSSTDNSLSNNFMPLKLDAKCPHHNPPTIVSPSAKFSMIRSLQQKASRVFLLRQYGPAWSTCLDALDKLHYELEVWSTSTPQESSLPTELLELRPKLWVLYINIFGNKERQEQQNRSKNGLLKQQTSGKQEGLDVTTIWNKIVDSYSGVESEVDVEVTIACILLYLNRNLESQARDIIERWFCALPDALICNLETLRLEIESTHSGDNILKDTEISRLWPSYEKIVELYVLHVLPKLSEWETARDFLVYNTVISISRKETYQQRLEKLYQRSLKPRKRSSINGLSNCSKMAIGHASNYSDKVAGTIIKTVPTQQASVTQSKDTSTLETDPSVEVNPNDTSATPTPTPASSSIPPKGTISNQNAKKWVQRWFQQLTRGGARSGVLIVIILVLIGMMARNKWISRTVRALRRKLW</sequence>
<evidence type="ECO:0000313" key="3">
    <source>
        <dbReference type="EMBL" id="KAK9763789.1"/>
    </source>
</evidence>
<evidence type="ECO:0000256" key="2">
    <source>
        <dbReference type="SAM" id="Phobius"/>
    </source>
</evidence>
<feature type="transmembrane region" description="Helical" evidence="2">
    <location>
        <begin position="381"/>
        <end position="400"/>
    </location>
</feature>
<keyword evidence="2" id="KW-0472">Membrane</keyword>
<organism evidence="3 4">
    <name type="scientific">Basidiobolus ranarum</name>
    <dbReference type="NCBI Taxonomy" id="34480"/>
    <lineage>
        <taxon>Eukaryota</taxon>
        <taxon>Fungi</taxon>
        <taxon>Fungi incertae sedis</taxon>
        <taxon>Zoopagomycota</taxon>
        <taxon>Entomophthoromycotina</taxon>
        <taxon>Basidiobolomycetes</taxon>
        <taxon>Basidiobolales</taxon>
        <taxon>Basidiobolaceae</taxon>
        <taxon>Basidiobolus</taxon>
    </lineage>
</organism>
<reference evidence="3 4" key="1">
    <citation type="submission" date="2023-04" db="EMBL/GenBank/DDBJ databases">
        <title>Genome of Basidiobolus ranarum AG-B5.</title>
        <authorList>
            <person name="Stajich J.E."/>
            <person name="Carter-House D."/>
            <person name="Gryganskyi A."/>
        </authorList>
    </citation>
    <scope>NUCLEOTIDE SEQUENCE [LARGE SCALE GENOMIC DNA]</scope>
    <source>
        <strain evidence="3 4">AG-B5</strain>
    </source>
</reference>